<evidence type="ECO:0000313" key="6">
    <source>
        <dbReference type="EMBL" id="TVU89206.1"/>
    </source>
</evidence>
<organism evidence="6 7">
    <name type="scientific">Vreelandella titanicae</name>
    <dbReference type="NCBI Taxonomy" id="664683"/>
    <lineage>
        <taxon>Bacteria</taxon>
        <taxon>Pseudomonadati</taxon>
        <taxon>Pseudomonadota</taxon>
        <taxon>Gammaproteobacteria</taxon>
        <taxon>Oceanospirillales</taxon>
        <taxon>Halomonadaceae</taxon>
        <taxon>Vreelandella</taxon>
    </lineage>
</organism>
<dbReference type="PROSITE" id="PS00070">
    <property type="entry name" value="ALDEHYDE_DEHYDR_CYS"/>
    <property type="match status" value="1"/>
</dbReference>
<feature type="domain" description="Aldehyde dehydrogenase" evidence="5">
    <location>
        <begin position="20"/>
        <end position="479"/>
    </location>
</feature>
<accession>A0A558J6G1</accession>
<dbReference type="InterPro" id="IPR016163">
    <property type="entry name" value="Ald_DH_C"/>
</dbReference>
<reference evidence="6 7" key="1">
    <citation type="submission" date="2019-07" db="EMBL/GenBank/DDBJ databases">
        <title>Diversity of Bacteria from Kongsfjorden, Arctic.</title>
        <authorList>
            <person name="Yu Y."/>
        </authorList>
    </citation>
    <scope>NUCLEOTIDE SEQUENCE [LARGE SCALE GENOMIC DNA]</scope>
    <source>
        <strain evidence="6 7">SM1922</strain>
    </source>
</reference>
<dbReference type="Pfam" id="PF00171">
    <property type="entry name" value="Aldedh"/>
    <property type="match status" value="1"/>
</dbReference>
<dbReference type="NCBIfam" id="TIGR01780">
    <property type="entry name" value="SSADH"/>
    <property type="match status" value="1"/>
</dbReference>
<dbReference type="FunFam" id="3.40.605.10:FF:000005">
    <property type="entry name" value="Succinate-semialdehyde dehydrogenase I"/>
    <property type="match status" value="1"/>
</dbReference>
<dbReference type="InterPro" id="IPR016162">
    <property type="entry name" value="Ald_DH_N"/>
</dbReference>
<evidence type="ECO:0000313" key="7">
    <source>
        <dbReference type="Proteomes" id="UP000317288"/>
    </source>
</evidence>
<dbReference type="Gene3D" id="3.40.605.10">
    <property type="entry name" value="Aldehyde Dehydrogenase, Chain A, domain 1"/>
    <property type="match status" value="1"/>
</dbReference>
<dbReference type="Proteomes" id="UP000317288">
    <property type="component" value="Unassembled WGS sequence"/>
</dbReference>
<evidence type="ECO:0000256" key="4">
    <source>
        <dbReference type="RuleBase" id="RU003345"/>
    </source>
</evidence>
<dbReference type="InterPro" id="IPR029510">
    <property type="entry name" value="Ald_DH_CS_GLU"/>
</dbReference>
<dbReference type="GO" id="GO:0009450">
    <property type="term" value="P:gamma-aminobutyric acid catabolic process"/>
    <property type="evidence" value="ECO:0007669"/>
    <property type="project" value="InterPro"/>
</dbReference>
<dbReference type="PANTHER" id="PTHR43353:SF5">
    <property type="entry name" value="SUCCINATE-SEMIALDEHYDE DEHYDROGENASE, MITOCHONDRIAL"/>
    <property type="match status" value="1"/>
</dbReference>
<dbReference type="InterPro" id="IPR010102">
    <property type="entry name" value="Succ_semiAld_DH"/>
</dbReference>
<gene>
    <name evidence="6" type="ORF">FQP89_14475</name>
</gene>
<dbReference type="CDD" id="cd07103">
    <property type="entry name" value="ALDH_F5_SSADH_GabD"/>
    <property type="match status" value="1"/>
</dbReference>
<protein>
    <submittedName>
        <fullName evidence="6">NAD-dependent succinate-semialdehyde dehydrogenase</fullName>
    </submittedName>
</protein>
<dbReference type="InterPro" id="IPR015590">
    <property type="entry name" value="Aldehyde_DH_dom"/>
</dbReference>
<dbReference type="GO" id="GO:0005829">
    <property type="term" value="C:cytosol"/>
    <property type="evidence" value="ECO:0007669"/>
    <property type="project" value="TreeGrafter"/>
</dbReference>
<comment type="caution">
    <text evidence="6">The sequence shown here is derived from an EMBL/GenBank/DDBJ whole genome shotgun (WGS) entry which is preliminary data.</text>
</comment>
<dbReference type="GO" id="GO:0004777">
    <property type="term" value="F:succinate-semialdehyde dehydrogenase (NAD+) activity"/>
    <property type="evidence" value="ECO:0007669"/>
    <property type="project" value="TreeGrafter"/>
</dbReference>
<dbReference type="RefSeq" id="WP_035579000.1">
    <property type="nucleotide sequence ID" value="NZ_VNFE01000004.1"/>
</dbReference>
<evidence type="ECO:0000256" key="1">
    <source>
        <dbReference type="ARBA" id="ARBA00009986"/>
    </source>
</evidence>
<dbReference type="PANTHER" id="PTHR43353">
    <property type="entry name" value="SUCCINATE-SEMIALDEHYDE DEHYDROGENASE, MITOCHONDRIAL"/>
    <property type="match status" value="1"/>
</dbReference>
<dbReference type="EMBL" id="VNFE01000004">
    <property type="protein sequence ID" value="TVU89206.1"/>
    <property type="molecule type" value="Genomic_DNA"/>
</dbReference>
<evidence type="ECO:0000256" key="3">
    <source>
        <dbReference type="PROSITE-ProRule" id="PRU10007"/>
    </source>
</evidence>
<proteinExistence type="inferred from homology"/>
<feature type="active site" evidence="3">
    <location>
        <position position="256"/>
    </location>
</feature>
<dbReference type="SUPFAM" id="SSF53720">
    <property type="entry name" value="ALDH-like"/>
    <property type="match status" value="1"/>
</dbReference>
<evidence type="ECO:0000256" key="2">
    <source>
        <dbReference type="ARBA" id="ARBA00023002"/>
    </source>
</evidence>
<dbReference type="InterPro" id="IPR050740">
    <property type="entry name" value="Aldehyde_DH_Superfamily"/>
</dbReference>
<sequence>MEALKETQLYCPFAYIDGSWVAADSGEQITVLNPATGESIGDIPRLGKAETERAIDAADAALPAWRAMTAQERADLLLKWHDLMLEHQQDLAMLMTYEQGKPLKEAAGEIAYAASFLRWFAEEARRVYGETIPAAKANQRIVVTKQPVGVVGAITPWNFPAAMITRKAGAALAAGCTIVVKPASQTPFSATALALLAERAGIPRGVFNVVPGSASDIAQAMTQSPKVRKITFTGSTEVGRKLMAQAAEHIQKISLELGGNAPFIVFEDADLDAAVEGAMAAKFRNAGQTCVCTNRFLVQSSVINAFCEKLAVAMNSELHVGDGTKPNINIGPLIDDNAVKKVSEHVQDAIDNGAELLLGGHPHPLGGNFFTPTLISFATDKMKVAHEETFGPLAAVFPFDDEETAIEMANDTQYGLASYFYSRDLARVWRVAEALEYGMVGINTGAISNAAAPFGGVKASGLGREGGHQGLEEYLETKYLCIDLG</sequence>
<name>A0A558J6G1_9GAMM</name>
<dbReference type="FunFam" id="3.40.309.10:FF:000004">
    <property type="entry name" value="Succinate-semialdehyde dehydrogenase I"/>
    <property type="match status" value="1"/>
</dbReference>
<dbReference type="InterPro" id="IPR016161">
    <property type="entry name" value="Ald_DH/histidinol_DH"/>
</dbReference>
<comment type="similarity">
    <text evidence="1 4">Belongs to the aldehyde dehydrogenase family.</text>
</comment>
<dbReference type="PROSITE" id="PS00687">
    <property type="entry name" value="ALDEHYDE_DEHYDR_GLU"/>
    <property type="match status" value="1"/>
</dbReference>
<dbReference type="InterPro" id="IPR016160">
    <property type="entry name" value="Ald_DH_CS_CYS"/>
</dbReference>
<dbReference type="Gene3D" id="3.40.309.10">
    <property type="entry name" value="Aldehyde Dehydrogenase, Chain A, domain 2"/>
    <property type="match status" value="1"/>
</dbReference>
<keyword evidence="2 4" id="KW-0560">Oxidoreductase</keyword>
<dbReference type="FunFam" id="3.40.605.10:FF:000026">
    <property type="entry name" value="Aldehyde dehydrogenase, putative"/>
    <property type="match status" value="1"/>
</dbReference>
<evidence type="ECO:0000259" key="5">
    <source>
        <dbReference type="Pfam" id="PF00171"/>
    </source>
</evidence>
<dbReference type="AlphaFoldDB" id="A0A558J6G1"/>